<feature type="signal peptide" evidence="1">
    <location>
        <begin position="1"/>
        <end position="29"/>
    </location>
</feature>
<dbReference type="OrthoDB" id="114681at2"/>
<protein>
    <recommendedName>
        <fullName evidence="4">Lipoprotein</fullName>
    </recommendedName>
</protein>
<name>A0A2N9LLV8_9BACT</name>
<keyword evidence="1" id="KW-0732">Signal</keyword>
<evidence type="ECO:0000313" key="2">
    <source>
        <dbReference type="EMBL" id="SPE24202.1"/>
    </source>
</evidence>
<sequence>MIFNLARGRNVLGALLLACAWNLVPAAYAASCATQSQMTPAERETFSRTAETILSDVQTGNVDNIRGISVPAVAADFKGMSDSVAHLRPLVQTATITVDNLYILDATGNPLGETRTDFYCGSPVVVWSFPIPSPGMYAVAIVHATGVQHPQQVTIILSKTPDNRWLVAGMVDRAMTAAGHDGLWYWVSARKYAQTKMDWDAWFYYRLATTLLDPLDSLASPNLTKLHQEADQIHPQDLPGTVPMTFYADGELITVSTVDTTTALGGLDLDVHYKPDTTQAAQLQDPAGARKQVTAVMSGLLRMHPELQRAFHGIWVHADQGTGSLFALELPMDQIATGTPQVSVFPNQNSH</sequence>
<evidence type="ECO:0008006" key="4">
    <source>
        <dbReference type="Google" id="ProtNLM"/>
    </source>
</evidence>
<evidence type="ECO:0000256" key="1">
    <source>
        <dbReference type="SAM" id="SignalP"/>
    </source>
</evidence>
<dbReference type="Proteomes" id="UP000239735">
    <property type="component" value="Unassembled WGS sequence"/>
</dbReference>
<feature type="chain" id="PRO_5014964607" description="Lipoprotein" evidence="1">
    <location>
        <begin position="30"/>
        <end position="351"/>
    </location>
</feature>
<organism evidence="2 3">
    <name type="scientific">Candidatus Sulfuritelmatomonas gaucii</name>
    <dbReference type="NCBI Taxonomy" id="2043161"/>
    <lineage>
        <taxon>Bacteria</taxon>
        <taxon>Pseudomonadati</taxon>
        <taxon>Acidobacteriota</taxon>
        <taxon>Terriglobia</taxon>
        <taxon>Terriglobales</taxon>
        <taxon>Acidobacteriaceae</taxon>
        <taxon>Candidatus Sulfuritelmatomonas</taxon>
    </lineage>
</organism>
<reference evidence="3" key="1">
    <citation type="submission" date="2018-02" db="EMBL/GenBank/DDBJ databases">
        <authorList>
            <person name="Hausmann B."/>
        </authorList>
    </citation>
    <scope>NUCLEOTIDE SEQUENCE [LARGE SCALE GENOMIC DNA]</scope>
    <source>
        <strain evidence="3">Peat soil MAG SbA5</strain>
    </source>
</reference>
<proteinExistence type="predicted"/>
<gene>
    <name evidence="2" type="ORF">SBA5_440009</name>
</gene>
<dbReference type="EMBL" id="OKRB01000102">
    <property type="protein sequence ID" value="SPE24202.1"/>
    <property type="molecule type" value="Genomic_DNA"/>
</dbReference>
<dbReference type="AlphaFoldDB" id="A0A2N9LLV8"/>
<accession>A0A2N9LLV8</accession>
<evidence type="ECO:0000313" key="3">
    <source>
        <dbReference type="Proteomes" id="UP000239735"/>
    </source>
</evidence>